<dbReference type="PANTHER" id="PTHR34979:SF1">
    <property type="entry name" value="INNER MEMBRANE PROTEIN YGAZ"/>
    <property type="match status" value="1"/>
</dbReference>
<evidence type="ECO:0000313" key="9">
    <source>
        <dbReference type="EMBL" id="NSX53822.1"/>
    </source>
</evidence>
<gene>
    <name evidence="9" type="ORF">HRQ87_03315</name>
</gene>
<keyword evidence="5 8" id="KW-0812">Transmembrane</keyword>
<organism evidence="9 10">
    <name type="scientific">Parasulfitobacter algicola</name>
    <dbReference type="NCBI Taxonomy" id="2614809"/>
    <lineage>
        <taxon>Bacteria</taxon>
        <taxon>Pseudomonadati</taxon>
        <taxon>Pseudomonadota</taxon>
        <taxon>Alphaproteobacteria</taxon>
        <taxon>Rhodobacterales</taxon>
        <taxon>Roseobacteraceae</taxon>
        <taxon>Parasulfitobacter</taxon>
    </lineage>
</organism>
<keyword evidence="3" id="KW-0813">Transport</keyword>
<keyword evidence="4" id="KW-1003">Cell membrane</keyword>
<reference evidence="9 10" key="1">
    <citation type="submission" date="2020-06" db="EMBL/GenBank/DDBJ databases">
        <title>Sulfitobacter algicola sp. nov., isolated from green algae.</title>
        <authorList>
            <person name="Wang C."/>
        </authorList>
    </citation>
    <scope>NUCLEOTIDE SEQUENCE [LARGE SCALE GENOMIC DNA]</scope>
    <source>
        <strain evidence="9 10">1151</strain>
    </source>
</reference>
<evidence type="ECO:0000256" key="6">
    <source>
        <dbReference type="ARBA" id="ARBA00022989"/>
    </source>
</evidence>
<evidence type="ECO:0000313" key="10">
    <source>
        <dbReference type="Proteomes" id="UP000777935"/>
    </source>
</evidence>
<evidence type="ECO:0000256" key="3">
    <source>
        <dbReference type="ARBA" id="ARBA00022448"/>
    </source>
</evidence>
<dbReference type="Pfam" id="PF03591">
    <property type="entry name" value="AzlC"/>
    <property type="match status" value="1"/>
</dbReference>
<dbReference type="InterPro" id="IPR011606">
    <property type="entry name" value="Brnchd-chn_aa_trnsp_permease"/>
</dbReference>
<comment type="caution">
    <text evidence="9">The sequence shown here is derived from an EMBL/GenBank/DDBJ whole genome shotgun (WGS) entry which is preliminary data.</text>
</comment>
<keyword evidence="10" id="KW-1185">Reference proteome</keyword>
<name>A0ABX2ILR5_9RHOB</name>
<evidence type="ECO:0000256" key="7">
    <source>
        <dbReference type="ARBA" id="ARBA00023136"/>
    </source>
</evidence>
<protein>
    <submittedName>
        <fullName evidence="9">AzlC family ABC transporter permease</fullName>
    </submittedName>
</protein>
<feature type="transmembrane region" description="Helical" evidence="8">
    <location>
        <begin position="190"/>
        <end position="206"/>
    </location>
</feature>
<proteinExistence type="inferred from homology"/>
<evidence type="ECO:0000256" key="8">
    <source>
        <dbReference type="SAM" id="Phobius"/>
    </source>
</evidence>
<keyword evidence="7 8" id="KW-0472">Membrane</keyword>
<feature type="transmembrane region" description="Helical" evidence="8">
    <location>
        <begin position="20"/>
        <end position="40"/>
    </location>
</feature>
<dbReference type="RefSeq" id="WP_174135168.1">
    <property type="nucleotide sequence ID" value="NZ_JABUFE010000001.1"/>
</dbReference>
<keyword evidence="6 8" id="KW-1133">Transmembrane helix</keyword>
<accession>A0ABX2ILR5</accession>
<dbReference type="EMBL" id="JABUFE010000001">
    <property type="protein sequence ID" value="NSX53822.1"/>
    <property type="molecule type" value="Genomic_DNA"/>
</dbReference>
<evidence type="ECO:0000256" key="5">
    <source>
        <dbReference type="ARBA" id="ARBA00022692"/>
    </source>
</evidence>
<comment type="similarity">
    <text evidence="2">Belongs to the AzlC family.</text>
</comment>
<evidence type="ECO:0000256" key="1">
    <source>
        <dbReference type="ARBA" id="ARBA00004651"/>
    </source>
</evidence>
<evidence type="ECO:0000256" key="2">
    <source>
        <dbReference type="ARBA" id="ARBA00010735"/>
    </source>
</evidence>
<feature type="transmembrane region" description="Helical" evidence="8">
    <location>
        <begin position="134"/>
        <end position="159"/>
    </location>
</feature>
<evidence type="ECO:0000256" key="4">
    <source>
        <dbReference type="ARBA" id="ARBA00022475"/>
    </source>
</evidence>
<feature type="transmembrane region" description="Helical" evidence="8">
    <location>
        <begin position="212"/>
        <end position="230"/>
    </location>
</feature>
<sequence>MTATTTKSIFWKGVRDGAPFLLVVGPFGLLFGVIATEAGLNLSETMGFSVLVIAGAAQFTAVQLMVDEAPTLIVLATSLAVNLRMAMYSASITPHLGAAPLWKRALVSYFLVDQSYAVSVAKYEKENWSLQQKLAYFFGVIIPICPMWYVLTLVGAMVGETIPDTWALDFAIPITFLALVAPALRTLPHVIAAFVSIVLALLLAGLPYNSGLLIAAVVAMMIGAQSELMIGRRK</sequence>
<comment type="subcellular location">
    <subcellularLocation>
        <location evidence="1">Cell membrane</location>
        <topology evidence="1">Multi-pass membrane protein</topology>
    </subcellularLocation>
</comment>
<dbReference type="PANTHER" id="PTHR34979">
    <property type="entry name" value="INNER MEMBRANE PROTEIN YGAZ"/>
    <property type="match status" value="1"/>
</dbReference>
<dbReference type="Proteomes" id="UP000777935">
    <property type="component" value="Unassembled WGS sequence"/>
</dbReference>
<feature type="transmembrane region" description="Helical" evidence="8">
    <location>
        <begin position="165"/>
        <end position="183"/>
    </location>
</feature>